<accession>A0A7W6Q3S1</accession>
<protein>
    <submittedName>
        <fullName evidence="8">Phosphatidylglycerol lysyltransferase</fullName>
        <ecNumber evidence="8">2.3.2.3</ecNumber>
    </submittedName>
</protein>
<keyword evidence="2" id="KW-1003">Cell membrane</keyword>
<evidence type="ECO:0000256" key="4">
    <source>
        <dbReference type="ARBA" id="ARBA00022989"/>
    </source>
</evidence>
<feature type="transmembrane region" description="Helical" evidence="6">
    <location>
        <begin position="157"/>
        <end position="176"/>
    </location>
</feature>
<evidence type="ECO:0000313" key="8">
    <source>
        <dbReference type="EMBL" id="MBB4173918.1"/>
    </source>
</evidence>
<reference evidence="8 9" key="1">
    <citation type="submission" date="2020-08" db="EMBL/GenBank/DDBJ databases">
        <title>Genomic Encyclopedia of Type Strains, Phase IV (KMG-IV): sequencing the most valuable type-strain genomes for metagenomic binning, comparative biology and taxonomic classification.</title>
        <authorList>
            <person name="Goeker M."/>
        </authorList>
    </citation>
    <scope>NUCLEOTIDE SEQUENCE [LARGE SCALE GENOMIC DNA]</scope>
    <source>
        <strain evidence="8 9">DSM 101015</strain>
    </source>
</reference>
<feature type="transmembrane region" description="Helical" evidence="6">
    <location>
        <begin position="196"/>
        <end position="218"/>
    </location>
</feature>
<dbReference type="Pfam" id="PF09924">
    <property type="entry name" value="LPG_synthase_C"/>
    <property type="match status" value="1"/>
</dbReference>
<name>A0A7W6Q3S1_9RHOB</name>
<evidence type="ECO:0000259" key="7">
    <source>
        <dbReference type="Pfam" id="PF09924"/>
    </source>
</evidence>
<feature type="transmembrane region" description="Helical" evidence="6">
    <location>
        <begin position="12"/>
        <end position="32"/>
    </location>
</feature>
<dbReference type="AlphaFoldDB" id="A0A7W6Q3S1"/>
<evidence type="ECO:0000256" key="2">
    <source>
        <dbReference type="ARBA" id="ARBA00022475"/>
    </source>
</evidence>
<dbReference type="InterPro" id="IPR016181">
    <property type="entry name" value="Acyl_CoA_acyltransferase"/>
</dbReference>
<keyword evidence="9" id="KW-1185">Reference proteome</keyword>
<dbReference type="SUPFAM" id="SSF55729">
    <property type="entry name" value="Acyl-CoA N-acyltransferases (Nat)"/>
    <property type="match status" value="1"/>
</dbReference>
<dbReference type="RefSeq" id="WP_025057262.1">
    <property type="nucleotide sequence ID" value="NZ_JACIFU010000002.1"/>
</dbReference>
<comment type="subcellular location">
    <subcellularLocation>
        <location evidence="1">Cell membrane</location>
        <topology evidence="1">Multi-pass membrane protein</topology>
    </subcellularLocation>
</comment>
<dbReference type="GO" id="GO:0050071">
    <property type="term" value="F:phosphatidylglycerol lysyltransferase activity"/>
    <property type="evidence" value="ECO:0007669"/>
    <property type="project" value="UniProtKB-EC"/>
</dbReference>
<dbReference type="InterPro" id="IPR051211">
    <property type="entry name" value="PG_lysyltransferase"/>
</dbReference>
<keyword evidence="8" id="KW-0808">Transferase</keyword>
<feature type="transmembrane region" description="Helical" evidence="6">
    <location>
        <begin position="52"/>
        <end position="72"/>
    </location>
</feature>
<dbReference type="InterPro" id="IPR024320">
    <property type="entry name" value="LPG_synthase_C"/>
</dbReference>
<dbReference type="PANTHER" id="PTHR34697:SF2">
    <property type="entry name" value="PHOSPHATIDYLGLYCEROL LYSYLTRANSFERASE"/>
    <property type="match status" value="1"/>
</dbReference>
<evidence type="ECO:0000256" key="5">
    <source>
        <dbReference type="ARBA" id="ARBA00023136"/>
    </source>
</evidence>
<feature type="transmembrane region" description="Helical" evidence="6">
    <location>
        <begin position="129"/>
        <end position="150"/>
    </location>
</feature>
<evidence type="ECO:0000313" key="9">
    <source>
        <dbReference type="Proteomes" id="UP000565745"/>
    </source>
</evidence>
<evidence type="ECO:0000256" key="6">
    <source>
        <dbReference type="SAM" id="Phobius"/>
    </source>
</evidence>
<dbReference type="Proteomes" id="UP000565745">
    <property type="component" value="Unassembled WGS sequence"/>
</dbReference>
<feature type="transmembrane region" description="Helical" evidence="6">
    <location>
        <begin position="225"/>
        <end position="249"/>
    </location>
</feature>
<keyword evidence="4 6" id="KW-1133">Transmembrane helix</keyword>
<evidence type="ECO:0000256" key="3">
    <source>
        <dbReference type="ARBA" id="ARBA00022692"/>
    </source>
</evidence>
<evidence type="ECO:0000256" key="1">
    <source>
        <dbReference type="ARBA" id="ARBA00004651"/>
    </source>
</evidence>
<sequence>MRPEIKIARKRVNALRAALPFFVMGFCIWLLMQRVDLSALTNLPALLRGLTPSIILGVSLLCAASLWAVARYDSVAHRHFATGVTCKCARQSGFAAIAVAQTAGFGVFTGAVVRWRMLQKLSFAQALRLAGFVTLTFLLALVYLTSLAAVVLPAPDWLFWPAIGVTFLLPPLWLWLSFDPYLRPFSSLRFLPSLTASAAILGWATLDILAAALALYLLCPTSDVAFAAFLPAFMLALGTGLVSGAPGGIGAFELTLLALLPQLPPAEMITGIMAFRLFYYAGPAIIAVAMVLRSPSSPPDQRYAFVSPARRPYTGECAVLLQNGGRLAEHPEGSFALWHTRQTATLMFDPVEGSAKAALGRLCADAKSHGLIPFLYKGSARTALAARQKGWSVMRTAQEAVVDVASFDLNSPARRSLRRKLRKAQTAGVIVGRASQLPIAEMARIDALWQSGHGTARGGTMGRFCPAYLSRQEVFVAYRAEELIAFASFHYDARSMTLDLMRHQSSLPDGTMHALIAKALAYADKRNKMHVSLAAVPDLPHWMSRLPFVRARAEDHGLRQFKNSFATDLRPLYAAAPGPLSLALGLADIAFEVHAPAALKPYGPPHEQDEQYEFAFNTHP</sequence>
<gene>
    <name evidence="8" type="ORF">GGR93_001691</name>
</gene>
<feature type="domain" description="Phosphatidylglycerol lysyltransferase C-terminal" evidence="7">
    <location>
        <begin position="332"/>
        <end position="575"/>
    </location>
</feature>
<feature type="transmembrane region" description="Helical" evidence="6">
    <location>
        <begin position="93"/>
        <end position="117"/>
    </location>
</feature>
<dbReference type="GO" id="GO:0055091">
    <property type="term" value="P:phospholipid homeostasis"/>
    <property type="evidence" value="ECO:0007669"/>
    <property type="project" value="TreeGrafter"/>
</dbReference>
<organism evidence="8 9">
    <name type="scientific">Sulfitobacter noctilucicola</name>
    <dbReference type="NCBI Taxonomy" id="1342301"/>
    <lineage>
        <taxon>Bacteria</taxon>
        <taxon>Pseudomonadati</taxon>
        <taxon>Pseudomonadota</taxon>
        <taxon>Alphaproteobacteria</taxon>
        <taxon>Rhodobacterales</taxon>
        <taxon>Roseobacteraceae</taxon>
        <taxon>Sulfitobacter</taxon>
    </lineage>
</organism>
<dbReference type="EMBL" id="JACIFU010000002">
    <property type="protein sequence ID" value="MBB4173918.1"/>
    <property type="molecule type" value="Genomic_DNA"/>
</dbReference>
<proteinExistence type="predicted"/>
<keyword evidence="8" id="KW-0012">Acyltransferase</keyword>
<keyword evidence="3 6" id="KW-0812">Transmembrane</keyword>
<dbReference type="GO" id="GO:0005886">
    <property type="term" value="C:plasma membrane"/>
    <property type="evidence" value="ECO:0007669"/>
    <property type="project" value="UniProtKB-SubCell"/>
</dbReference>
<dbReference type="EC" id="2.3.2.3" evidence="8"/>
<comment type="caution">
    <text evidence="8">The sequence shown here is derived from an EMBL/GenBank/DDBJ whole genome shotgun (WGS) entry which is preliminary data.</text>
</comment>
<dbReference type="OrthoDB" id="145485at2"/>
<keyword evidence="5 6" id="KW-0472">Membrane</keyword>
<dbReference type="PANTHER" id="PTHR34697">
    <property type="entry name" value="PHOSPHATIDYLGLYCEROL LYSYLTRANSFERASE"/>
    <property type="match status" value="1"/>
</dbReference>